<evidence type="ECO:0000313" key="5">
    <source>
        <dbReference type="EMBL" id="KAF0886861.1"/>
    </source>
</evidence>
<keyword evidence="2" id="KW-0067">ATP-binding</keyword>
<comment type="caution">
    <text evidence="5">The sequence shown here is derived from an EMBL/GenBank/DDBJ whole genome shotgun (WGS) entry which is preliminary data.</text>
</comment>
<keyword evidence="1" id="KW-0547">Nucleotide-binding</keyword>
<keyword evidence="3" id="KW-0143">Chaperone</keyword>
<accession>A0A6G1BGE4</accession>
<dbReference type="InterPro" id="IPR027413">
    <property type="entry name" value="GROEL-like_equatorial_sf"/>
</dbReference>
<dbReference type="GO" id="GO:0005832">
    <property type="term" value="C:chaperonin-containing T-complex"/>
    <property type="evidence" value="ECO:0007669"/>
    <property type="project" value="UniProtKB-ARBA"/>
</dbReference>
<evidence type="ECO:0000313" key="6">
    <source>
        <dbReference type="Proteomes" id="UP000475037"/>
    </source>
</evidence>
<dbReference type="InterPro" id="IPR027410">
    <property type="entry name" value="TCP-1-like_intermed_sf"/>
</dbReference>
<name>A0A6G1BGE4_CROCR</name>
<reference evidence="5 6" key="1">
    <citation type="submission" date="2019-11" db="EMBL/GenBank/DDBJ databases">
        <authorList>
            <person name="Yang C."/>
            <person name="Li F."/>
        </authorList>
    </citation>
    <scope>NUCLEOTIDE SEQUENCE [LARGE SCALE GENOMIC DNA]</scope>
    <source>
        <strain evidence="5">KB4526</strain>
        <tissue evidence="5">Muscle</tissue>
    </source>
</reference>
<dbReference type="PANTHER" id="PTHR11353">
    <property type="entry name" value="CHAPERONIN"/>
    <property type="match status" value="1"/>
</dbReference>
<dbReference type="GO" id="GO:0005524">
    <property type="term" value="F:ATP binding"/>
    <property type="evidence" value="ECO:0007669"/>
    <property type="project" value="UniProtKB-KW"/>
</dbReference>
<proteinExistence type="predicted"/>
<feature type="non-terminal residue" evidence="5">
    <location>
        <position position="185"/>
    </location>
</feature>
<gene>
    <name evidence="5" type="primary">Cct8l2</name>
    <name evidence="5" type="ORF">FOF47_R00678</name>
</gene>
<dbReference type="Pfam" id="PF00118">
    <property type="entry name" value="Cpn60_TCP1"/>
    <property type="match status" value="1"/>
</dbReference>
<dbReference type="GO" id="GO:0140662">
    <property type="term" value="F:ATP-dependent protein folding chaperone"/>
    <property type="evidence" value="ECO:0007669"/>
    <property type="project" value="InterPro"/>
</dbReference>
<dbReference type="SUPFAM" id="SSF48592">
    <property type="entry name" value="GroEL equatorial domain-like"/>
    <property type="match status" value="1"/>
</dbReference>
<dbReference type="InterPro" id="IPR002423">
    <property type="entry name" value="Cpn60/GroEL/TCP-1"/>
</dbReference>
<feature type="non-terminal residue" evidence="5">
    <location>
        <position position="1"/>
    </location>
</feature>
<evidence type="ECO:0000256" key="2">
    <source>
        <dbReference type="ARBA" id="ARBA00022840"/>
    </source>
</evidence>
<protein>
    <submittedName>
        <fullName evidence="5">TCPQM protein</fullName>
    </submittedName>
</protein>
<dbReference type="Gene3D" id="1.10.560.10">
    <property type="entry name" value="GroEL-like equatorial domain"/>
    <property type="match status" value="1"/>
</dbReference>
<evidence type="ECO:0000256" key="4">
    <source>
        <dbReference type="SAM" id="MobiDB-lite"/>
    </source>
</evidence>
<evidence type="ECO:0000256" key="1">
    <source>
        <dbReference type="ARBA" id="ARBA00022741"/>
    </source>
</evidence>
<dbReference type="InterPro" id="IPR017998">
    <property type="entry name" value="Chaperone_TCP-1"/>
</dbReference>
<dbReference type="Gene3D" id="3.30.260.10">
    <property type="entry name" value="TCP-1-like chaperonin intermediate domain"/>
    <property type="match status" value="1"/>
</dbReference>
<evidence type="ECO:0000256" key="3">
    <source>
        <dbReference type="ARBA" id="ARBA00023186"/>
    </source>
</evidence>
<organism evidence="5 6">
    <name type="scientific">Crocuta crocuta</name>
    <name type="common">Spotted hyena</name>
    <dbReference type="NCBI Taxonomy" id="9678"/>
    <lineage>
        <taxon>Eukaryota</taxon>
        <taxon>Metazoa</taxon>
        <taxon>Chordata</taxon>
        <taxon>Craniata</taxon>
        <taxon>Vertebrata</taxon>
        <taxon>Euteleostomi</taxon>
        <taxon>Mammalia</taxon>
        <taxon>Eutheria</taxon>
        <taxon>Laurasiatheria</taxon>
        <taxon>Carnivora</taxon>
        <taxon>Feliformia</taxon>
        <taxon>Hyaenidae</taxon>
        <taxon>Crocuta</taxon>
    </lineage>
</organism>
<sequence length="185" mass="19246">ECEHPETPAVTLVLRGATAEGLRSAEQAACRGIDAYSQLCQDPRLLPGAGATEMALAKLLAEKGSTLEAPNGPAFQAFASALRSLPEALAENAGLDVSDVMAQMNAAHQAGNFLVGVGLEGIINVAQEDVWDTLIAKVQALRAVADVTLELVNVDEIVVAKKSAPNPQDLNPARKAAQECPSPVK</sequence>
<dbReference type="EMBL" id="VOAJ01000543">
    <property type="protein sequence ID" value="KAF0886861.1"/>
    <property type="molecule type" value="Genomic_DNA"/>
</dbReference>
<dbReference type="AlphaFoldDB" id="A0A6G1BGE4"/>
<feature type="region of interest" description="Disordered" evidence="4">
    <location>
        <begin position="164"/>
        <end position="185"/>
    </location>
</feature>
<dbReference type="Proteomes" id="UP000475037">
    <property type="component" value="Unassembled WGS sequence"/>
</dbReference>
<keyword evidence="6" id="KW-1185">Reference proteome</keyword>